<dbReference type="SUPFAM" id="SSF52518">
    <property type="entry name" value="Thiamin diphosphate-binding fold (THDP-binding)"/>
    <property type="match status" value="1"/>
</dbReference>
<dbReference type="InterPro" id="IPR050642">
    <property type="entry name" value="PDH_E1_Alpha_Subunit"/>
</dbReference>
<dbReference type="NCBIfam" id="TIGR03182">
    <property type="entry name" value="PDH_E1_alph_y"/>
    <property type="match status" value="1"/>
</dbReference>
<dbReference type="EC" id="1.2.4.1" evidence="2 7"/>
<dbReference type="Proteomes" id="UP000220922">
    <property type="component" value="Unassembled WGS sequence"/>
</dbReference>
<dbReference type="PANTHER" id="PTHR11516:SF60">
    <property type="entry name" value="PYRUVATE DEHYDROGENASE E1 COMPONENT SUBUNIT ALPHA"/>
    <property type="match status" value="1"/>
</dbReference>
<dbReference type="CDD" id="cd02000">
    <property type="entry name" value="TPP_E1_PDC_ADC_BCADC"/>
    <property type="match status" value="1"/>
</dbReference>
<dbReference type="InterPro" id="IPR017597">
    <property type="entry name" value="Pyrv_DH_E1_asu_subgrp-y"/>
</dbReference>
<dbReference type="Gene3D" id="3.40.50.970">
    <property type="match status" value="1"/>
</dbReference>
<protein>
    <recommendedName>
        <fullName evidence="3 7">Pyruvate dehydrogenase E1 component subunit alpha</fullName>
        <ecNumber evidence="2 7">1.2.4.1</ecNumber>
    </recommendedName>
</protein>
<evidence type="ECO:0000256" key="6">
    <source>
        <dbReference type="ARBA" id="ARBA00023317"/>
    </source>
</evidence>
<reference evidence="9 10" key="1">
    <citation type="submission" date="2016-05" db="EMBL/GenBank/DDBJ databases">
        <authorList>
            <person name="Lavstsen T."/>
            <person name="Jespersen J.S."/>
        </authorList>
    </citation>
    <scope>NUCLEOTIDE SEQUENCE [LARGE SCALE GENOMIC DNA]</scope>
    <source>
        <strain evidence="9 10">B7-9</strain>
    </source>
</reference>
<evidence type="ECO:0000256" key="2">
    <source>
        <dbReference type="ARBA" id="ARBA00012281"/>
    </source>
</evidence>
<evidence type="ECO:0000256" key="1">
    <source>
        <dbReference type="ARBA" id="ARBA00001964"/>
    </source>
</evidence>
<dbReference type="AlphaFoldDB" id="A0A2H3KX63"/>
<dbReference type="InterPro" id="IPR001017">
    <property type="entry name" value="DH_E1"/>
</dbReference>
<accession>A0A2H3KX63</accession>
<name>A0A2H3KX63_9CHLR</name>
<evidence type="ECO:0000256" key="5">
    <source>
        <dbReference type="ARBA" id="ARBA00023052"/>
    </source>
</evidence>
<dbReference type="InterPro" id="IPR029061">
    <property type="entry name" value="THDP-binding"/>
</dbReference>
<sequence>MVKEADVVRTSLADEDADELRHYYYQMLLLRRFEERTGEMYVKAKIGGYCHLNLGEEATIVGLMAALKPEDYIFTNYRDHGYVLGRGTPPGPIMAELFGKETGVSGGRGGSMHLFDAERHFMGGYAIVGGQVPLAVGAAYALRYQEKPGVVVAQMGDATTNIGAFYESLNLAKLWKCPVLFFIVNNGYGMGTSVAMGSSEPDLWKKGASFRIHGEQIDGTDVLAVRDACRRLRDYAEREADPVILDVVSFRFRGHSVIDSDRYRNPEFVRKGRQDHDPVRNFATLLHEHAIIDDAWLKATADQVEHEIQEAIDFANASSDPNIEDLYQFMYATEVANTPGPEDAIAAVKINRGEV</sequence>
<comment type="subunit">
    <text evidence="7">Heterodimer of an alpha and a beta chain.</text>
</comment>
<dbReference type="OrthoDB" id="9766715at2"/>
<evidence type="ECO:0000256" key="4">
    <source>
        <dbReference type="ARBA" id="ARBA00023002"/>
    </source>
</evidence>
<proteinExistence type="predicted"/>
<evidence type="ECO:0000313" key="9">
    <source>
        <dbReference type="EMBL" id="PDV96961.1"/>
    </source>
</evidence>
<keyword evidence="5 7" id="KW-0786">Thiamine pyrophosphate</keyword>
<keyword evidence="6 7" id="KW-0670">Pyruvate</keyword>
<dbReference type="EMBL" id="LYXE01000170">
    <property type="protein sequence ID" value="PDV96961.1"/>
    <property type="molecule type" value="Genomic_DNA"/>
</dbReference>
<evidence type="ECO:0000313" key="10">
    <source>
        <dbReference type="Proteomes" id="UP000220922"/>
    </source>
</evidence>
<dbReference type="GO" id="GO:0006086">
    <property type="term" value="P:pyruvate decarboxylation to acetyl-CoA"/>
    <property type="evidence" value="ECO:0007669"/>
    <property type="project" value="InterPro"/>
</dbReference>
<dbReference type="GO" id="GO:0004739">
    <property type="term" value="F:pyruvate dehydrogenase (acetyl-transferring) activity"/>
    <property type="evidence" value="ECO:0007669"/>
    <property type="project" value="UniProtKB-UniRule"/>
</dbReference>
<comment type="cofactor">
    <cofactor evidence="1 7">
        <name>thiamine diphosphate</name>
        <dbReference type="ChEBI" id="CHEBI:58937"/>
    </cofactor>
</comment>
<feature type="domain" description="Dehydrogenase E1 component" evidence="8">
    <location>
        <begin position="25"/>
        <end position="323"/>
    </location>
</feature>
<keyword evidence="10" id="KW-1185">Reference proteome</keyword>
<evidence type="ECO:0000256" key="3">
    <source>
        <dbReference type="ARBA" id="ARBA00014159"/>
    </source>
</evidence>
<evidence type="ECO:0000259" key="8">
    <source>
        <dbReference type="Pfam" id="PF00676"/>
    </source>
</evidence>
<gene>
    <name evidence="7" type="primary">pdhA</name>
    <name evidence="9" type="ORF">A9Q02_05310</name>
</gene>
<comment type="function">
    <text evidence="7">The pyruvate dehydrogenase complex catalyzes the overall conversion of pyruvate to acetyl-CoA and CO(2).</text>
</comment>
<dbReference type="Pfam" id="PF00676">
    <property type="entry name" value="E1_dh"/>
    <property type="match status" value="1"/>
</dbReference>
<dbReference type="RefSeq" id="WP_097654903.1">
    <property type="nucleotide sequence ID" value="NZ_LYXE01000170.1"/>
</dbReference>
<comment type="caution">
    <text evidence="9">The sequence shown here is derived from an EMBL/GenBank/DDBJ whole genome shotgun (WGS) entry which is preliminary data.</text>
</comment>
<evidence type="ECO:0000256" key="7">
    <source>
        <dbReference type="RuleBase" id="RU361139"/>
    </source>
</evidence>
<dbReference type="PANTHER" id="PTHR11516">
    <property type="entry name" value="PYRUVATE DEHYDROGENASE E1 COMPONENT, ALPHA SUBUNIT BACTERIAL AND ORGANELLAR"/>
    <property type="match status" value="1"/>
</dbReference>
<comment type="catalytic activity">
    <reaction evidence="7">
        <text>N(6)-[(R)-lipoyl]-L-lysyl-[protein] + pyruvate + H(+) = N(6)-[(R)-S(8)-acetyldihydrolipoyl]-L-lysyl-[protein] + CO2</text>
        <dbReference type="Rhea" id="RHEA:19189"/>
        <dbReference type="Rhea" id="RHEA-COMP:10474"/>
        <dbReference type="Rhea" id="RHEA-COMP:10478"/>
        <dbReference type="ChEBI" id="CHEBI:15361"/>
        <dbReference type="ChEBI" id="CHEBI:15378"/>
        <dbReference type="ChEBI" id="CHEBI:16526"/>
        <dbReference type="ChEBI" id="CHEBI:83099"/>
        <dbReference type="ChEBI" id="CHEBI:83111"/>
        <dbReference type="EC" id="1.2.4.1"/>
    </reaction>
</comment>
<keyword evidence="4 7" id="KW-0560">Oxidoreductase</keyword>
<organism evidence="9 10">
    <name type="scientific">Candidatus Chloroploca asiatica</name>
    <dbReference type="NCBI Taxonomy" id="1506545"/>
    <lineage>
        <taxon>Bacteria</taxon>
        <taxon>Bacillati</taxon>
        <taxon>Chloroflexota</taxon>
        <taxon>Chloroflexia</taxon>
        <taxon>Chloroflexales</taxon>
        <taxon>Chloroflexineae</taxon>
        <taxon>Oscillochloridaceae</taxon>
        <taxon>Candidatus Chloroploca</taxon>
    </lineage>
</organism>